<evidence type="ECO:0000256" key="8">
    <source>
        <dbReference type="ARBA" id="ARBA00023027"/>
    </source>
</evidence>
<dbReference type="KEGG" id="pmaw:MACH26_01730"/>
<dbReference type="Pfam" id="PF09297">
    <property type="entry name" value="Zn_ribbon_NUD"/>
    <property type="match status" value="1"/>
</dbReference>
<keyword evidence="7" id="KW-0460">Magnesium</keyword>
<keyword evidence="6" id="KW-0378">Hydrolase</keyword>
<comment type="catalytic activity">
    <reaction evidence="9">
        <text>a 5'-end NAD(+)-phospho-ribonucleoside in mRNA + H2O = a 5'-end phospho-adenosine-phospho-ribonucleoside in mRNA + beta-nicotinamide D-ribonucleotide + 2 H(+)</text>
        <dbReference type="Rhea" id="RHEA:60876"/>
        <dbReference type="Rhea" id="RHEA-COMP:15698"/>
        <dbReference type="Rhea" id="RHEA-COMP:15719"/>
        <dbReference type="ChEBI" id="CHEBI:14649"/>
        <dbReference type="ChEBI" id="CHEBI:15377"/>
        <dbReference type="ChEBI" id="CHEBI:15378"/>
        <dbReference type="ChEBI" id="CHEBI:144029"/>
        <dbReference type="ChEBI" id="CHEBI:144051"/>
    </reaction>
    <physiologicalReaction direction="left-to-right" evidence="9">
        <dbReference type="Rhea" id="RHEA:60877"/>
    </physiologicalReaction>
</comment>
<dbReference type="SUPFAM" id="SSF55811">
    <property type="entry name" value="Nudix"/>
    <property type="match status" value="2"/>
</dbReference>
<dbReference type="GO" id="GO:0006742">
    <property type="term" value="P:NADP+ catabolic process"/>
    <property type="evidence" value="ECO:0007669"/>
    <property type="project" value="TreeGrafter"/>
</dbReference>
<dbReference type="RefSeq" id="WP_338290453.1">
    <property type="nucleotide sequence ID" value="NZ_AP027272.1"/>
</dbReference>
<keyword evidence="12" id="KW-1185">Reference proteome</keyword>
<gene>
    <name evidence="11" type="primary">nudC</name>
    <name evidence="11" type="ORF">MACH26_01730</name>
</gene>
<evidence type="ECO:0000313" key="12">
    <source>
        <dbReference type="Proteomes" id="UP001333710"/>
    </source>
</evidence>
<dbReference type="PANTHER" id="PTHR42904">
    <property type="entry name" value="NUDIX HYDROLASE, NUDC SUBFAMILY"/>
    <property type="match status" value="1"/>
</dbReference>
<dbReference type="Pfam" id="PF00293">
    <property type="entry name" value="NUDIX"/>
    <property type="match status" value="1"/>
</dbReference>
<dbReference type="GO" id="GO:0035529">
    <property type="term" value="F:NADH pyrophosphatase activity"/>
    <property type="evidence" value="ECO:0007669"/>
    <property type="project" value="TreeGrafter"/>
</dbReference>
<dbReference type="GO" id="GO:0046872">
    <property type="term" value="F:metal ion binding"/>
    <property type="evidence" value="ECO:0007669"/>
    <property type="project" value="UniProtKB-KW"/>
</dbReference>
<evidence type="ECO:0000256" key="1">
    <source>
        <dbReference type="ARBA" id="ARBA00001946"/>
    </source>
</evidence>
<organism evidence="11 12">
    <name type="scientific">Planctobacterium marinum</name>
    <dbReference type="NCBI Taxonomy" id="1631968"/>
    <lineage>
        <taxon>Bacteria</taxon>
        <taxon>Pseudomonadati</taxon>
        <taxon>Pseudomonadota</taxon>
        <taxon>Gammaproteobacteria</taxon>
        <taxon>Alteromonadales</taxon>
        <taxon>Alteromonadaceae</taxon>
        <taxon>Planctobacterium</taxon>
    </lineage>
</organism>
<dbReference type="InterPro" id="IPR049734">
    <property type="entry name" value="NudC-like_C"/>
</dbReference>
<dbReference type="CDD" id="cd03429">
    <property type="entry name" value="NUDIX_NADH_pyrophosphatase_Nudt13"/>
    <property type="match status" value="1"/>
</dbReference>
<evidence type="ECO:0000256" key="3">
    <source>
        <dbReference type="ARBA" id="ARBA00009595"/>
    </source>
</evidence>
<dbReference type="AlphaFoldDB" id="A0AA48KQ30"/>
<dbReference type="InterPro" id="IPR020084">
    <property type="entry name" value="NUDIX_hydrolase_CS"/>
</dbReference>
<comment type="cofactor">
    <cofactor evidence="2">
        <name>Zn(2+)</name>
        <dbReference type="ChEBI" id="CHEBI:29105"/>
    </cofactor>
</comment>
<evidence type="ECO:0000259" key="10">
    <source>
        <dbReference type="PROSITE" id="PS51462"/>
    </source>
</evidence>
<name>A0AA48KQ30_9ALTE</name>
<dbReference type="Proteomes" id="UP001333710">
    <property type="component" value="Chromosome"/>
</dbReference>
<dbReference type="GO" id="GO:0019677">
    <property type="term" value="P:NAD+ catabolic process"/>
    <property type="evidence" value="ECO:0007669"/>
    <property type="project" value="TreeGrafter"/>
</dbReference>
<proteinExistence type="inferred from homology"/>
<dbReference type="InterPro" id="IPR015376">
    <property type="entry name" value="Znr_NADH_PPase"/>
</dbReference>
<comment type="cofactor">
    <cofactor evidence="1">
        <name>Mg(2+)</name>
        <dbReference type="ChEBI" id="CHEBI:18420"/>
    </cofactor>
</comment>
<evidence type="ECO:0000256" key="2">
    <source>
        <dbReference type="ARBA" id="ARBA00001947"/>
    </source>
</evidence>
<dbReference type="PANTHER" id="PTHR42904:SF6">
    <property type="entry name" value="NAD-CAPPED RNA HYDROLASE NUDT12"/>
    <property type="match status" value="1"/>
</dbReference>
<dbReference type="Gene3D" id="3.90.79.20">
    <property type="match status" value="1"/>
</dbReference>
<dbReference type="PROSITE" id="PS51462">
    <property type="entry name" value="NUDIX"/>
    <property type="match status" value="1"/>
</dbReference>
<keyword evidence="5" id="KW-0479">Metal-binding</keyword>
<dbReference type="NCBIfam" id="NF001299">
    <property type="entry name" value="PRK00241.1"/>
    <property type="match status" value="1"/>
</dbReference>
<evidence type="ECO:0000256" key="4">
    <source>
        <dbReference type="ARBA" id="ARBA00012381"/>
    </source>
</evidence>
<comment type="similarity">
    <text evidence="3">Belongs to the Nudix hydrolase family. NudC subfamily.</text>
</comment>
<evidence type="ECO:0000256" key="6">
    <source>
        <dbReference type="ARBA" id="ARBA00022801"/>
    </source>
</evidence>
<dbReference type="PROSITE" id="PS00893">
    <property type="entry name" value="NUDIX_BOX"/>
    <property type="match status" value="1"/>
</dbReference>
<dbReference type="InterPro" id="IPR015797">
    <property type="entry name" value="NUDIX_hydrolase-like_dom_sf"/>
</dbReference>
<dbReference type="EMBL" id="AP027272">
    <property type="protein sequence ID" value="BDX04652.1"/>
    <property type="molecule type" value="Genomic_DNA"/>
</dbReference>
<keyword evidence="8" id="KW-0520">NAD</keyword>
<dbReference type="InterPro" id="IPR000086">
    <property type="entry name" value="NUDIX_hydrolase_dom"/>
</dbReference>
<evidence type="ECO:0000256" key="7">
    <source>
        <dbReference type="ARBA" id="ARBA00022842"/>
    </source>
</evidence>
<dbReference type="Gene3D" id="3.90.79.10">
    <property type="entry name" value="Nucleoside Triphosphate Pyrophosphohydrolase"/>
    <property type="match status" value="1"/>
</dbReference>
<dbReference type="EC" id="3.6.1.22" evidence="4"/>
<accession>A0AA48KQ30</accession>
<protein>
    <recommendedName>
        <fullName evidence="4">NAD(+) diphosphatase</fullName>
        <ecNumber evidence="4">3.6.1.22</ecNumber>
    </recommendedName>
</protein>
<dbReference type="InterPro" id="IPR050241">
    <property type="entry name" value="NAD-cap_RNA_hydrolase_NudC"/>
</dbReference>
<evidence type="ECO:0000256" key="5">
    <source>
        <dbReference type="ARBA" id="ARBA00022723"/>
    </source>
</evidence>
<evidence type="ECO:0000313" key="11">
    <source>
        <dbReference type="EMBL" id="BDX04652.1"/>
    </source>
</evidence>
<feature type="domain" description="Nudix hydrolase" evidence="10">
    <location>
        <begin position="140"/>
        <end position="263"/>
    </location>
</feature>
<evidence type="ECO:0000256" key="9">
    <source>
        <dbReference type="ARBA" id="ARBA00023679"/>
    </source>
</evidence>
<sequence>MIQQNPEFERVNDAWWIVVSGDKILQHRDSPGLFRGDWQQMTDFHAWREDIIQVGEVDSRPCYVLDMDAQHVTQEVYEGISLRAMLMQLQAELFYVVSRAWQVALFLRTHRFCGRCGDRMARVEWELATQCHTCKHRCYPRISPCIIVAIRKGSQILLAQGRHHKNNMFSTLAGFVESGETLEQAVHREVFEEVGVKVKNLSYFASQPWPFPHSLMCGFLAEYDSGEISVDDDEIIEAQFFNFDALPNIPPTFSIAGQLIEATRELVSDR</sequence>
<reference evidence="11" key="1">
    <citation type="submission" date="2023-01" db="EMBL/GenBank/DDBJ databases">
        <title>Complete genome sequence of Planctobacterium marinum strain Dej080120_11.</title>
        <authorList>
            <person name="Ueki S."/>
            <person name="Maruyama F."/>
        </authorList>
    </citation>
    <scope>NUCLEOTIDE SEQUENCE</scope>
    <source>
        <strain evidence="11">Dej080120_11</strain>
    </source>
</reference>
<dbReference type="GO" id="GO:0005829">
    <property type="term" value="C:cytosol"/>
    <property type="evidence" value="ECO:0007669"/>
    <property type="project" value="TreeGrafter"/>
</dbReference>